<dbReference type="Proteomes" id="UP001197741">
    <property type="component" value="Unassembled WGS sequence"/>
</dbReference>
<dbReference type="EMBL" id="QSHU01000008">
    <property type="protein sequence ID" value="RHC39457.1"/>
    <property type="molecule type" value="Genomic_DNA"/>
</dbReference>
<dbReference type="EMBL" id="QSDV01000077">
    <property type="protein sequence ID" value="RGZ12631.1"/>
    <property type="molecule type" value="Genomic_DNA"/>
</dbReference>
<reference evidence="5" key="7">
    <citation type="submission" date="2020-02" db="EMBL/GenBank/DDBJ databases">
        <authorList>
            <person name="Littmann E."/>
            <person name="Sorbara M."/>
        </authorList>
    </citation>
    <scope>NUCLEOTIDE SEQUENCE</scope>
    <source>
        <strain evidence="5">MSK.16.45</strain>
    </source>
</reference>
<dbReference type="EMBL" id="QSFB01000012">
    <property type="protein sequence ID" value="RHA12648.1"/>
    <property type="molecule type" value="Genomic_DNA"/>
</dbReference>
<dbReference type="Proteomes" id="UP000283501">
    <property type="component" value="Unassembled WGS sequence"/>
</dbReference>
<reference evidence="5" key="6">
    <citation type="journal article" date="2020" name="Cell Host Microbe">
        <title>Functional and Genomic Variation between Human-Derived Isolates of Lachnospiraceae Reveals Inter- and Intra-Species Diversity.</title>
        <authorList>
            <person name="Sorbara M.T."/>
            <person name="Littmann E.R."/>
            <person name="Fontana E."/>
            <person name="Moody T.U."/>
            <person name="Kohout C.E."/>
            <person name="Gjonbalaj M."/>
            <person name="Eaton V."/>
            <person name="Seok R."/>
            <person name="Leiner I.M."/>
            <person name="Pamer E.G."/>
        </authorList>
    </citation>
    <scope>NUCLEOTIDE SEQUENCE</scope>
    <source>
        <strain evidence="5">MSK.16.45</strain>
    </source>
</reference>
<evidence type="ECO:0000313" key="28">
    <source>
        <dbReference type="Proteomes" id="UP000479563"/>
    </source>
</evidence>
<dbReference type="Proteomes" id="UP000286581">
    <property type="component" value="Unassembled WGS sequence"/>
</dbReference>
<evidence type="ECO:0000313" key="6">
    <source>
        <dbReference type="EMBL" id="RGI66761.1"/>
    </source>
</evidence>
<evidence type="ECO:0000313" key="12">
    <source>
        <dbReference type="EMBL" id="RHA12648.1"/>
    </source>
</evidence>
<dbReference type="Proteomes" id="UP000286341">
    <property type="component" value="Unassembled WGS sequence"/>
</dbReference>
<dbReference type="EMBL" id="QSEN01000100">
    <property type="protein sequence ID" value="RGZ70627.1"/>
    <property type="molecule type" value="Genomic_DNA"/>
</dbReference>
<dbReference type="EMBL" id="QRKN01000003">
    <property type="protein sequence ID" value="RHI23744.1"/>
    <property type="molecule type" value="Genomic_DNA"/>
</dbReference>
<accession>A0A174CFA8</accession>
<evidence type="ECO:0000313" key="27">
    <source>
        <dbReference type="Proteomes" id="UP000324325"/>
    </source>
</evidence>
<evidence type="ECO:0000313" key="11">
    <source>
        <dbReference type="EMBL" id="RGZ70627.1"/>
    </source>
</evidence>
<evidence type="ECO:0000313" key="18">
    <source>
        <dbReference type="Proteomes" id="UP000260642"/>
    </source>
</evidence>
<evidence type="ECO:0000313" key="5">
    <source>
        <dbReference type="EMBL" id="NSC77354.1"/>
    </source>
</evidence>
<reference evidence="18 19" key="2">
    <citation type="submission" date="2018-08" db="EMBL/GenBank/DDBJ databases">
        <title>A genome reference for cultivated species of the human gut microbiota.</title>
        <authorList>
            <person name="Zou Y."/>
            <person name="Xue W."/>
            <person name="Luo G."/>
        </authorList>
    </citation>
    <scope>NUCLEOTIDE SEQUENCE [LARGE SCALE GENOMIC DNA]</scope>
    <source>
        <strain evidence="9 26">AF12-8</strain>
        <strain evidence="7 19">AF25-15</strain>
        <strain evidence="15 23">AM16-11</strain>
        <strain evidence="14 21">AM26-2LB</strain>
        <strain evidence="13 24">AM36-3AA</strain>
        <strain evidence="12 25">AM44-1AT</strain>
        <strain evidence="11 20">AM48-7</strain>
        <strain evidence="10 22">AM54-25XD</strain>
        <strain evidence="6 18">TM10-3</strain>
    </source>
</reference>
<dbReference type="Proteomes" id="UP000095384">
    <property type="component" value="Unassembled WGS sequence"/>
</dbReference>
<dbReference type="EMBL" id="QSKY01000011">
    <property type="protein sequence ID" value="RHF03821.1"/>
    <property type="molecule type" value="Genomic_DNA"/>
</dbReference>
<reference evidence="4 28" key="3">
    <citation type="journal article" date="2019" name="Nat. Med.">
        <title>A library of human gut bacterial isolates paired with longitudinal multiomics data enables mechanistic microbiome research.</title>
        <authorList>
            <person name="Poyet M."/>
            <person name="Groussin M."/>
            <person name="Gibbons S.M."/>
            <person name="Avila-Pacheco J."/>
            <person name="Jiang X."/>
            <person name="Kearney S.M."/>
            <person name="Perrotta A.R."/>
            <person name="Berdy B."/>
            <person name="Zhao S."/>
            <person name="Lieberman T.D."/>
            <person name="Swanson P.K."/>
            <person name="Smith M."/>
            <person name="Roesemann S."/>
            <person name="Alexander J.E."/>
            <person name="Rich S.A."/>
            <person name="Livny J."/>
            <person name="Vlamakis H."/>
            <person name="Clish C."/>
            <person name="Bullock K."/>
            <person name="Deik A."/>
            <person name="Scott J."/>
            <person name="Pierce K.A."/>
            <person name="Xavier R.J."/>
            <person name="Alm E.J."/>
        </authorList>
    </citation>
    <scope>NUCLEOTIDE SEQUENCE [LARGE SCALE GENOMIC DNA]</scope>
    <source>
        <strain evidence="4 28">BIOML-A11</strain>
    </source>
</reference>
<reference evidence="1 17" key="1">
    <citation type="submission" date="2015-09" db="EMBL/GenBank/DDBJ databases">
        <authorList>
            <consortium name="Pathogen Informatics"/>
        </authorList>
    </citation>
    <scope>NUCLEOTIDE SEQUENCE [LARGE SCALE GENOMIC DNA]</scope>
    <source>
        <strain evidence="1 17">2789STDY5608860</strain>
    </source>
</reference>
<dbReference type="Proteomes" id="UP000266066">
    <property type="component" value="Unassembled WGS sequence"/>
</dbReference>
<dbReference type="EMBL" id="WKQP01000014">
    <property type="protein sequence ID" value="MSC60569.1"/>
    <property type="molecule type" value="Genomic_DNA"/>
</dbReference>
<sequence length="71" mass="7824">MSITATELKNNLGKYLLLSAKEDVFITKNGKVVAKLTNPHQDRVEVAKSLFGILPKDADLNEAKEERLGAK</sequence>
<dbReference type="Proteomes" id="UP001193756">
    <property type="component" value="Unassembled WGS sequence"/>
</dbReference>
<dbReference type="Proteomes" id="UP000286104">
    <property type="component" value="Unassembled WGS sequence"/>
</dbReference>
<dbReference type="EMBL" id="QSAE01000082">
    <property type="protein sequence ID" value="RGW36036.1"/>
    <property type="molecule type" value="Genomic_DNA"/>
</dbReference>
<dbReference type="EMBL" id="JAAIMP010000010">
    <property type="protein sequence ID" value="NSC77354.1"/>
    <property type="molecule type" value="Genomic_DNA"/>
</dbReference>
<evidence type="ECO:0000313" key="4">
    <source>
        <dbReference type="EMBL" id="MSC60569.1"/>
    </source>
</evidence>
<protein>
    <submittedName>
        <fullName evidence="1">Prevent-host-death family protein</fullName>
    </submittedName>
    <submittedName>
        <fullName evidence="2">Type II toxin-antitoxin system prevent-host-death family antitoxin</fullName>
    </submittedName>
</protein>
<dbReference type="Proteomes" id="UP001197847">
    <property type="component" value="Unassembled WGS sequence"/>
</dbReference>
<dbReference type="GeneID" id="86987133"/>
<evidence type="ECO:0000313" key="20">
    <source>
        <dbReference type="Proteomes" id="UP000283431"/>
    </source>
</evidence>
<evidence type="ECO:0000313" key="8">
    <source>
        <dbReference type="EMBL" id="RGR55212.1"/>
    </source>
</evidence>
<reference evidence="3" key="8">
    <citation type="submission" date="2021-10" db="EMBL/GenBank/DDBJ databases">
        <title>Collection of gut derived symbiotic bacterial strains cultured from healthy donors.</title>
        <authorList>
            <person name="Lin H."/>
            <person name="Littmann E."/>
            <person name="Claire K."/>
            <person name="Pamer E."/>
        </authorList>
    </citation>
    <scope>NUCLEOTIDE SEQUENCE</scope>
    <source>
        <strain evidence="3">MSK.22.92</strain>
    </source>
</reference>
<evidence type="ECO:0000313" key="19">
    <source>
        <dbReference type="Proteomes" id="UP000266066"/>
    </source>
</evidence>
<dbReference type="Proteomes" id="UP000285865">
    <property type="component" value="Unassembled WGS sequence"/>
</dbReference>
<dbReference type="Proteomes" id="UP000324325">
    <property type="component" value="Unassembled WGS sequence"/>
</dbReference>
<evidence type="ECO:0000313" key="26">
    <source>
        <dbReference type="Proteomes" id="UP000286581"/>
    </source>
</evidence>
<gene>
    <name evidence="15" type="ORF">DW172_06650</name>
    <name evidence="14" type="ORF">DW703_08630</name>
    <name evidence="13" type="ORF">DW848_07315</name>
    <name evidence="12" type="ORF">DW948_09475</name>
    <name evidence="11" type="ORF">DW975_16710</name>
    <name evidence="9" type="ORF">DWV78_15015</name>
    <name evidence="8" type="ORF">DWY38_06525</name>
    <name evidence="7" type="ORF">DWY38_14270</name>
    <name evidence="10" type="ORF">DXA03_16075</name>
    <name evidence="6" type="ORF">DXD95_11420</name>
    <name evidence="1" type="ORF">ERS852417_01600</name>
    <name evidence="16" type="ORF">FYL37_09590</name>
    <name evidence="5" type="ORF">G4312_08685</name>
    <name evidence="4" type="ORF">GKE07_10255</name>
    <name evidence="2" type="ORF">LIZ82_15945</name>
    <name evidence="3" type="ORF">LK487_10450</name>
</gene>
<dbReference type="EMBL" id="VSTG01000012">
    <property type="protein sequence ID" value="TYL57234.1"/>
    <property type="molecule type" value="Genomic_DNA"/>
</dbReference>
<dbReference type="OMA" id="EFKMRVG"/>
<dbReference type="EMBL" id="QRUJ01000021">
    <property type="protein sequence ID" value="RGR52517.1"/>
    <property type="molecule type" value="Genomic_DNA"/>
</dbReference>
<dbReference type="Proteomes" id="UP000479563">
    <property type="component" value="Unassembled WGS sequence"/>
</dbReference>
<dbReference type="RefSeq" id="WP_012741129.1">
    <property type="nucleotide sequence ID" value="NZ_AP031452.1"/>
</dbReference>
<evidence type="ECO:0000313" key="17">
    <source>
        <dbReference type="Proteomes" id="UP000095384"/>
    </source>
</evidence>
<dbReference type="EMBL" id="QSOB01000016">
    <property type="protein sequence ID" value="RGI66761.1"/>
    <property type="molecule type" value="Genomic_DNA"/>
</dbReference>
<evidence type="ECO:0000313" key="10">
    <source>
        <dbReference type="EMBL" id="RGZ12631.1"/>
    </source>
</evidence>
<evidence type="ECO:0000313" key="9">
    <source>
        <dbReference type="EMBL" id="RGW36036.1"/>
    </source>
</evidence>
<dbReference type="EMBL" id="CYYW01000009">
    <property type="protein sequence ID" value="CUO10418.1"/>
    <property type="molecule type" value="Genomic_DNA"/>
</dbReference>
<evidence type="ECO:0000313" key="23">
    <source>
        <dbReference type="Proteomes" id="UP000285865"/>
    </source>
</evidence>
<evidence type="ECO:0000313" key="2">
    <source>
        <dbReference type="EMBL" id="MCB6962363.1"/>
    </source>
</evidence>
<evidence type="ECO:0000313" key="7">
    <source>
        <dbReference type="EMBL" id="RGR52517.1"/>
    </source>
</evidence>
<proteinExistence type="predicted"/>
<evidence type="ECO:0000313" key="16">
    <source>
        <dbReference type="EMBL" id="TYL57234.1"/>
    </source>
</evidence>
<evidence type="ECO:0000313" key="21">
    <source>
        <dbReference type="Proteomes" id="UP000283501"/>
    </source>
</evidence>
<dbReference type="Proteomes" id="UP000260642">
    <property type="component" value="Unassembled WGS sequence"/>
</dbReference>
<evidence type="ECO:0000313" key="3">
    <source>
        <dbReference type="EMBL" id="MCC2747439.1"/>
    </source>
</evidence>
<dbReference type="EMBL" id="JAJFBX010000013">
    <property type="protein sequence ID" value="MCC2747439.1"/>
    <property type="molecule type" value="Genomic_DNA"/>
</dbReference>
<dbReference type="EMBL" id="JAJCJQ010000051">
    <property type="protein sequence ID" value="MCB6962363.1"/>
    <property type="molecule type" value="Genomic_DNA"/>
</dbReference>
<dbReference type="AlphaFoldDB" id="A0A174CFA8"/>
<reference evidence="16 27" key="5">
    <citation type="submission" date="2019-09" db="EMBL/GenBank/DDBJ databases">
        <title>Strain-level analysis of Eubacterium rectale using genomes from metagenomes.</title>
        <authorList>
            <person name="Karcher N."/>
            <person name="Segata N."/>
        </authorList>
    </citation>
    <scope>NUCLEOTIDE SEQUENCE [LARGE SCALE GENOMIC DNA]</scope>
    <source>
        <strain evidence="16 27">L2-21</strain>
    </source>
</reference>
<evidence type="ECO:0000313" key="14">
    <source>
        <dbReference type="EMBL" id="RHF03821.1"/>
    </source>
</evidence>
<dbReference type="Proteomes" id="UP000285209">
    <property type="component" value="Unassembled WGS sequence"/>
</dbReference>
<evidence type="ECO:0000313" key="25">
    <source>
        <dbReference type="Proteomes" id="UP000286341"/>
    </source>
</evidence>
<evidence type="ECO:0000313" key="13">
    <source>
        <dbReference type="EMBL" id="RHC39457.1"/>
    </source>
</evidence>
<dbReference type="Proteomes" id="UP000283431">
    <property type="component" value="Unassembled WGS sequence"/>
</dbReference>
<name>A0A174CFA8_9FIRM</name>
<organism evidence="1 17">
    <name type="scientific">Agathobacter rectalis</name>
    <dbReference type="NCBI Taxonomy" id="39491"/>
    <lineage>
        <taxon>Bacteria</taxon>
        <taxon>Bacillati</taxon>
        <taxon>Bacillota</taxon>
        <taxon>Clostridia</taxon>
        <taxon>Lachnospirales</taxon>
        <taxon>Lachnospiraceae</taxon>
        <taxon>Agathobacter</taxon>
    </lineage>
</organism>
<evidence type="ECO:0000313" key="15">
    <source>
        <dbReference type="EMBL" id="RHI23744.1"/>
    </source>
</evidence>
<dbReference type="EMBL" id="QRUJ01000005">
    <property type="protein sequence ID" value="RGR55212.1"/>
    <property type="molecule type" value="Genomic_DNA"/>
</dbReference>
<evidence type="ECO:0000313" key="1">
    <source>
        <dbReference type="EMBL" id="CUO10418.1"/>
    </source>
</evidence>
<dbReference type="NCBIfam" id="TIGR01552">
    <property type="entry name" value="phd_fam"/>
    <property type="match status" value="1"/>
</dbReference>
<evidence type="ECO:0000313" key="22">
    <source>
        <dbReference type="Proteomes" id="UP000285209"/>
    </source>
</evidence>
<reference evidence="16 27" key="4">
    <citation type="submission" date="2019-08" db="EMBL/GenBank/DDBJ databases">
        <authorList>
            <person name="Duncan S."/>
            <person name="Walker A."/>
        </authorList>
    </citation>
    <scope>NUCLEOTIDE SEQUENCE [LARGE SCALE GENOMIC DNA]</scope>
    <source>
        <strain evidence="16 27">L2-21</strain>
    </source>
</reference>
<evidence type="ECO:0000313" key="24">
    <source>
        <dbReference type="Proteomes" id="UP000286104"/>
    </source>
</evidence>
<reference evidence="2" key="9">
    <citation type="submission" date="2021-10" db="EMBL/GenBank/DDBJ databases">
        <title>Collection of gut derived symbiotic bacterial strains cultured from healthy donors.</title>
        <authorList>
            <person name="Lin H."/>
            <person name="Littmann E."/>
            <person name="Kohout C."/>
            <person name="Pamer E.G."/>
        </authorList>
    </citation>
    <scope>NUCLEOTIDE SEQUENCE</scope>
    <source>
        <strain evidence="2">DFI.7.28A</strain>
    </source>
</reference>